<dbReference type="AlphaFoldDB" id="A0A6J8CS88"/>
<dbReference type="Proteomes" id="UP000507470">
    <property type="component" value="Unassembled WGS sequence"/>
</dbReference>
<name>A0A6J8CS88_MYTCO</name>
<protein>
    <submittedName>
        <fullName evidence="1">Uncharacterized protein</fullName>
    </submittedName>
</protein>
<gene>
    <name evidence="1" type="ORF">MCOR_32561</name>
</gene>
<dbReference type="EMBL" id="CACVKT020005836">
    <property type="protein sequence ID" value="CAC5398177.1"/>
    <property type="molecule type" value="Genomic_DNA"/>
</dbReference>
<dbReference type="Gene3D" id="2.120.10.30">
    <property type="entry name" value="TolB, C-terminal domain"/>
    <property type="match status" value="1"/>
</dbReference>
<proteinExistence type="predicted"/>
<evidence type="ECO:0000313" key="1">
    <source>
        <dbReference type="EMBL" id="CAC5398177.1"/>
    </source>
</evidence>
<evidence type="ECO:0000313" key="2">
    <source>
        <dbReference type="Proteomes" id="UP000507470"/>
    </source>
</evidence>
<keyword evidence="2" id="KW-1185">Reference proteome</keyword>
<organism evidence="1 2">
    <name type="scientific">Mytilus coruscus</name>
    <name type="common">Sea mussel</name>
    <dbReference type="NCBI Taxonomy" id="42192"/>
    <lineage>
        <taxon>Eukaryota</taxon>
        <taxon>Metazoa</taxon>
        <taxon>Spiralia</taxon>
        <taxon>Lophotrochozoa</taxon>
        <taxon>Mollusca</taxon>
        <taxon>Bivalvia</taxon>
        <taxon>Autobranchia</taxon>
        <taxon>Pteriomorphia</taxon>
        <taxon>Mytilida</taxon>
        <taxon>Mytiloidea</taxon>
        <taxon>Mytilidae</taxon>
        <taxon>Mytilinae</taxon>
        <taxon>Mytilus</taxon>
    </lineage>
</organism>
<accession>A0A6J8CS88</accession>
<dbReference type="InterPro" id="IPR011042">
    <property type="entry name" value="6-blade_b-propeller_TolB-like"/>
</dbReference>
<reference evidence="1 2" key="1">
    <citation type="submission" date="2020-06" db="EMBL/GenBank/DDBJ databases">
        <authorList>
            <person name="Li R."/>
            <person name="Bekaert M."/>
        </authorList>
    </citation>
    <scope>NUCLEOTIDE SEQUENCE [LARGE SCALE GENOMIC DNA]</scope>
    <source>
        <strain evidence="2">wild</strain>
    </source>
</reference>
<dbReference type="OrthoDB" id="6097289at2759"/>
<dbReference type="SUPFAM" id="SSF101898">
    <property type="entry name" value="NHL repeat"/>
    <property type="match status" value="1"/>
</dbReference>
<sequence length="651" mass="75222">MASADTIRFLRWTMVVHGIFPKLMQDLIARKNISPKTLYRIIWNSTTLMKNFNKAEFRVLETLMTHGFAQLDTKLIYKIMKFYRIDFVEPPTGLWGSNPEENEKGVGDDIERIRIWHDTLIHAADVHMSETKFDDFFKIFIEVGSRLDMYLGKKIDDGYEKRIANYKTCSLDEEMKPRKFHARKEADWLDERRLDADDACTFENGDQSNLLFKFDVCNRESCPESSSNITEVTDHHIENIREVPREEFSSLSCKEHVKIFYKFCISHEIPLCDDCIKIHAKCIVKQLESVARGIKCTEKFMDVDQRIHSLFQNTNNVLQELEKEILFISDDKKGFQKSIEECKKEFNSMIDNVKEEGLENIESKRIEIHSFQHKISLLNLSVKEMEESIVVLQLHASDRELFLSLPRFEEDLQRCENEFFLNLQERKTAKIRPIIKVKTLCDLTLKISHDPTERQRCRLSLFQQPFSVTKLQRIKNIKLKESFVFEIPIANQANHITGCTIMEDGVMCFVDSKSRCLKIRTTDGKFKGYFLFSIPLDITAISISEVAILHRTSIVIYNVIDLYTGESILIVHVGGIVNSPTRIASDGYGNVFVVGAKNNNIVAISVYGKEYKKLVQGFRTIKYPKAIAYSATQRQLLICSPIGLSAVYASV</sequence>